<reference evidence="1 2" key="1">
    <citation type="submission" date="2019-01" db="EMBL/GenBank/DDBJ databases">
        <title>Ancylomarina salipaludis sp. nov., isolated from a salt marsh.</title>
        <authorList>
            <person name="Yoon J.-H."/>
        </authorList>
    </citation>
    <scope>NUCLEOTIDE SEQUENCE [LARGE SCALE GENOMIC DNA]</scope>
    <source>
        <strain evidence="1 2">SHSM-M15</strain>
    </source>
</reference>
<accession>A0A4Q1JIN9</accession>
<dbReference type="Proteomes" id="UP000289703">
    <property type="component" value="Unassembled WGS sequence"/>
</dbReference>
<evidence type="ECO:0000313" key="2">
    <source>
        <dbReference type="Proteomes" id="UP000289703"/>
    </source>
</evidence>
<dbReference type="EMBL" id="SAXA01000015">
    <property type="protein sequence ID" value="RXQ89498.1"/>
    <property type="molecule type" value="Genomic_DNA"/>
</dbReference>
<dbReference type="Gene3D" id="1.10.30.50">
    <property type="match status" value="1"/>
</dbReference>
<sequence>MIKIHLSKEQILNAQKKHWAWFDSNCLKKLIDLEKEKNIDKTLKGFISVLLKDKTRLKNLICGTPSEIRNEIQYVRTHFDDLIFSEKLESEELTKLAEIKKIVPSHKWVRENQWESKYKEVFKLVQQSKLFDSMDLKACGEPEEFIDFIRLINTKLKNANVKGRLEYVFSYEKLKEKGNSWGAYDWVKILNLKTCPYCNRQFIHYYSKGDGTKEMRPALDHFYPKSIYPFLGVSLFNLVPSCHVCNSSFKGEKDFYLEQHVNPFEERFGESGKFVTNIKSESIGDDFKYDISYLTSVKDNADFDLTLYVESDNIEFKERISNSKETFKIEGLYKEHKAYAHSIIKQTLMYNQSRLNELMSSFDGKLFSGKDELKELIMGNYLDIERQGDHVLSKLTQDIFEEFKIGDIWDESII</sequence>
<evidence type="ECO:0000313" key="1">
    <source>
        <dbReference type="EMBL" id="RXQ89498.1"/>
    </source>
</evidence>
<dbReference type="RefSeq" id="WP_129255334.1">
    <property type="nucleotide sequence ID" value="NZ_SAXA01000015.1"/>
</dbReference>
<protein>
    <recommendedName>
        <fullName evidence="3">HNH endonuclease</fullName>
    </recommendedName>
</protein>
<organism evidence="1 2">
    <name type="scientific">Ancylomarina salipaludis</name>
    <dbReference type="NCBI Taxonomy" id="2501299"/>
    <lineage>
        <taxon>Bacteria</taxon>
        <taxon>Pseudomonadati</taxon>
        <taxon>Bacteroidota</taxon>
        <taxon>Bacteroidia</taxon>
        <taxon>Marinilabiliales</taxon>
        <taxon>Marinifilaceae</taxon>
        <taxon>Ancylomarina</taxon>
    </lineage>
</organism>
<gene>
    <name evidence="1" type="ORF">EO244_14115</name>
</gene>
<name>A0A4Q1JIN9_9BACT</name>
<comment type="caution">
    <text evidence="1">The sequence shown here is derived from an EMBL/GenBank/DDBJ whole genome shotgun (WGS) entry which is preliminary data.</text>
</comment>
<dbReference type="AlphaFoldDB" id="A0A4Q1JIN9"/>
<dbReference type="OrthoDB" id="9816185at2"/>
<evidence type="ECO:0008006" key="3">
    <source>
        <dbReference type="Google" id="ProtNLM"/>
    </source>
</evidence>
<keyword evidence="2" id="KW-1185">Reference proteome</keyword>
<proteinExistence type="predicted"/>